<organism evidence="2 3">
    <name type="scientific">Streptomyces cuspidosporus</name>
    <dbReference type="NCBI Taxonomy" id="66882"/>
    <lineage>
        <taxon>Bacteria</taxon>
        <taxon>Bacillati</taxon>
        <taxon>Actinomycetota</taxon>
        <taxon>Actinomycetes</taxon>
        <taxon>Kitasatosporales</taxon>
        <taxon>Streptomycetaceae</taxon>
        <taxon>Streptomyces</taxon>
    </lineage>
</organism>
<comment type="caution">
    <text evidence="2">The sequence shown here is derived from an EMBL/GenBank/DDBJ whole genome shotgun (WGS) entry which is preliminary data.</text>
</comment>
<dbReference type="CDD" id="cd02440">
    <property type="entry name" value="AdoMet_MTases"/>
    <property type="match status" value="1"/>
</dbReference>
<proteinExistence type="predicted"/>
<keyword evidence="3" id="KW-1185">Reference proteome</keyword>
<accession>A0ABN3F976</accession>
<sequence length="232" mass="25024">MSNPHSAADRREQDIHAGQASYSKGLLTIYDFMVLGLSCRFAWGCTKTEIMRNYQSALGARHLEIGAGTGYFPDKARFPVPRPEITLLDLNPKTLAFSSRRLARLQPRTVQANALDQLSSWQGVSAGGFDSVALNLLLHCIPGTIAEKADVIFANVAKAGRSGARVAGSTVLAKGVPVSRAARALIRDYNKRGSFHNADDSVGDLKLMLGKHFAEHTLTVRGCMALFSAVVP</sequence>
<keyword evidence="2" id="KW-0808">Transferase</keyword>
<dbReference type="GO" id="GO:0008168">
    <property type="term" value="F:methyltransferase activity"/>
    <property type="evidence" value="ECO:0007669"/>
    <property type="project" value="UniProtKB-KW"/>
</dbReference>
<dbReference type="EMBL" id="BAAASD010000001">
    <property type="protein sequence ID" value="GAA2323400.1"/>
    <property type="molecule type" value="Genomic_DNA"/>
</dbReference>
<dbReference type="Gene3D" id="3.40.50.150">
    <property type="entry name" value="Vaccinia Virus protein VP39"/>
    <property type="match status" value="1"/>
</dbReference>
<protein>
    <submittedName>
        <fullName evidence="2">Class I SAM-dependent methyltransferase</fullName>
    </submittedName>
</protein>
<feature type="domain" description="Methyltransferase type 12" evidence="1">
    <location>
        <begin position="63"/>
        <end position="163"/>
    </location>
</feature>
<dbReference type="Pfam" id="PF08242">
    <property type="entry name" value="Methyltransf_12"/>
    <property type="match status" value="1"/>
</dbReference>
<evidence type="ECO:0000313" key="2">
    <source>
        <dbReference type="EMBL" id="GAA2323400.1"/>
    </source>
</evidence>
<dbReference type="GO" id="GO:0032259">
    <property type="term" value="P:methylation"/>
    <property type="evidence" value="ECO:0007669"/>
    <property type="project" value="UniProtKB-KW"/>
</dbReference>
<dbReference type="InterPro" id="IPR013217">
    <property type="entry name" value="Methyltransf_12"/>
</dbReference>
<dbReference type="PIRSF" id="PIRSF011491">
    <property type="entry name" value="Mtase_YbcY_prd"/>
    <property type="match status" value="1"/>
</dbReference>
<dbReference type="InterPro" id="IPR029063">
    <property type="entry name" value="SAM-dependent_MTases_sf"/>
</dbReference>
<evidence type="ECO:0000313" key="3">
    <source>
        <dbReference type="Proteomes" id="UP001500253"/>
    </source>
</evidence>
<dbReference type="RefSeq" id="WP_346172393.1">
    <property type="nucleotide sequence ID" value="NZ_BAAASD010000001.1"/>
</dbReference>
<dbReference type="SUPFAM" id="SSF53335">
    <property type="entry name" value="S-adenosyl-L-methionine-dependent methyltransferases"/>
    <property type="match status" value="1"/>
</dbReference>
<dbReference type="Proteomes" id="UP001500253">
    <property type="component" value="Unassembled WGS sequence"/>
</dbReference>
<name>A0ABN3F976_9ACTN</name>
<dbReference type="InterPro" id="IPR016584">
    <property type="entry name" value="MeTrfase_VrtF"/>
</dbReference>
<gene>
    <name evidence="2" type="ORF">GCM10010246_00020</name>
</gene>
<keyword evidence="2" id="KW-0489">Methyltransferase</keyword>
<reference evidence="2 3" key="1">
    <citation type="journal article" date="2019" name="Int. J. Syst. Evol. Microbiol.">
        <title>The Global Catalogue of Microorganisms (GCM) 10K type strain sequencing project: providing services to taxonomists for standard genome sequencing and annotation.</title>
        <authorList>
            <consortium name="The Broad Institute Genomics Platform"/>
            <consortium name="The Broad Institute Genome Sequencing Center for Infectious Disease"/>
            <person name="Wu L."/>
            <person name="Ma J."/>
        </authorList>
    </citation>
    <scope>NUCLEOTIDE SEQUENCE [LARGE SCALE GENOMIC DNA]</scope>
    <source>
        <strain evidence="2 3">JCM 4316</strain>
    </source>
</reference>
<evidence type="ECO:0000259" key="1">
    <source>
        <dbReference type="Pfam" id="PF08242"/>
    </source>
</evidence>